<dbReference type="PANTHER" id="PTHR14226:SF25">
    <property type="entry name" value="PHOSPHOESTERASE"/>
    <property type="match status" value="1"/>
</dbReference>
<reference evidence="6 7" key="1">
    <citation type="journal article" date="2018" name="Front. Microbiol.">
        <title>Phylogeny of Vibrio vulnificus from the Analysis of the Core-Genome: Implications for Intra-Species Taxonomy.</title>
        <authorList>
            <person name="Roig F.J."/>
            <person name="Gonzalez-Candelas F."/>
            <person name="Sanjuan E."/>
            <person name="Fouz B."/>
            <person name="Feil E.J."/>
            <person name="Llorens C."/>
            <person name="Baker-Austin C."/>
            <person name="Oliver J.D."/>
            <person name="Danin-Poleg Y."/>
            <person name="Gibas C.J."/>
            <person name="Kashi Y."/>
            <person name="Gulig P.A."/>
            <person name="Morrison S.S."/>
            <person name="Amaro C."/>
        </authorList>
    </citation>
    <scope>NUCLEOTIDE SEQUENCE [LARGE SCALE GENOMIC DNA]</scope>
    <source>
        <strain evidence="6 7">CECT4608</strain>
    </source>
</reference>
<feature type="short sequence motif" description="DGA/G" evidence="4">
    <location>
        <begin position="186"/>
        <end position="188"/>
    </location>
</feature>
<dbReference type="InterPro" id="IPR050301">
    <property type="entry name" value="NTE"/>
</dbReference>
<name>A0A1W6M2X7_VIBVL</name>
<dbReference type="RefSeq" id="WP_045619959.1">
    <property type="nucleotide sequence ID" value="NZ_CP009984.1"/>
</dbReference>
<dbReference type="CDD" id="cd07208">
    <property type="entry name" value="Pat_hypo_Ecoli_yjju_like"/>
    <property type="match status" value="1"/>
</dbReference>
<dbReference type="Proteomes" id="UP000237466">
    <property type="component" value="Unassembled WGS sequence"/>
</dbReference>
<dbReference type="Gene3D" id="3.40.1090.10">
    <property type="entry name" value="Cytosolic phospholipase A2 catalytic domain"/>
    <property type="match status" value="2"/>
</dbReference>
<dbReference type="GO" id="GO:0016787">
    <property type="term" value="F:hydrolase activity"/>
    <property type="evidence" value="ECO:0007669"/>
    <property type="project" value="UniProtKB-UniRule"/>
</dbReference>
<comment type="caution">
    <text evidence="6">The sequence shown here is derived from an EMBL/GenBank/DDBJ whole genome shotgun (WGS) entry which is preliminary data.</text>
</comment>
<evidence type="ECO:0000256" key="3">
    <source>
        <dbReference type="ARBA" id="ARBA00023098"/>
    </source>
</evidence>
<proteinExistence type="predicted"/>
<evidence type="ECO:0000256" key="4">
    <source>
        <dbReference type="PROSITE-ProRule" id="PRU01161"/>
    </source>
</evidence>
<evidence type="ECO:0000256" key="2">
    <source>
        <dbReference type="ARBA" id="ARBA00022963"/>
    </source>
</evidence>
<dbReference type="Pfam" id="PF01734">
    <property type="entry name" value="Patatin"/>
    <property type="match status" value="1"/>
</dbReference>
<dbReference type="InterPro" id="IPR002641">
    <property type="entry name" value="PNPLA_dom"/>
</dbReference>
<dbReference type="GO" id="GO:0016042">
    <property type="term" value="P:lipid catabolic process"/>
    <property type="evidence" value="ECO:0007669"/>
    <property type="project" value="UniProtKB-UniRule"/>
</dbReference>
<feature type="active site" description="Nucleophile" evidence="4">
    <location>
        <position position="64"/>
    </location>
</feature>
<dbReference type="InterPro" id="IPR045943">
    <property type="entry name" value="DUF6363"/>
</dbReference>
<gene>
    <name evidence="6" type="ORF">CRN52_15815</name>
</gene>
<feature type="domain" description="PNPLA" evidence="5">
    <location>
        <begin position="30"/>
        <end position="199"/>
    </location>
</feature>
<protein>
    <submittedName>
        <fullName evidence="6">Patatin family protein</fullName>
    </submittedName>
</protein>
<feature type="active site" description="Proton acceptor" evidence="4">
    <location>
        <position position="186"/>
    </location>
</feature>
<keyword evidence="1 4" id="KW-0378">Hydrolase</keyword>
<dbReference type="InterPro" id="IPR037483">
    <property type="entry name" value="YjjU-like"/>
</dbReference>
<evidence type="ECO:0000259" key="5">
    <source>
        <dbReference type="PROSITE" id="PS51635"/>
    </source>
</evidence>
<evidence type="ECO:0000313" key="6">
    <source>
        <dbReference type="EMBL" id="POB45985.1"/>
    </source>
</evidence>
<dbReference type="SUPFAM" id="SSF52151">
    <property type="entry name" value="FabD/lysophospholipase-like"/>
    <property type="match status" value="1"/>
</dbReference>
<feature type="short sequence motif" description="GXGXXG" evidence="4">
    <location>
        <begin position="34"/>
        <end position="39"/>
    </location>
</feature>
<dbReference type="AlphaFoldDB" id="A0A1W6M2X7"/>
<accession>A0A1W6M2X7</accession>
<organism evidence="6 7">
    <name type="scientific">Vibrio vulnificus</name>
    <dbReference type="NCBI Taxonomy" id="672"/>
    <lineage>
        <taxon>Bacteria</taxon>
        <taxon>Pseudomonadati</taxon>
        <taxon>Pseudomonadota</taxon>
        <taxon>Gammaproteobacteria</taxon>
        <taxon>Vibrionales</taxon>
        <taxon>Vibrionaceae</taxon>
        <taxon>Vibrio</taxon>
    </lineage>
</organism>
<keyword evidence="2 4" id="KW-0442">Lipid degradation</keyword>
<dbReference type="EMBL" id="PDGH01000112">
    <property type="protein sequence ID" value="POB45985.1"/>
    <property type="molecule type" value="Genomic_DNA"/>
</dbReference>
<sequence>MAINSGIVTNSYTNLDIERYAKYQQGKTSLVAQGGGQRGIFTAGVLDAFILSDFDPFNEFYGTSAGALNLCAYLCRQHGLGKAFILDLTTDSEFFNLFGYIRQKQYLGLEWALDKIRSYPYKLDLDLGEATLGERQAYASVTETSTLTDRYLPMFGSIWRDTMLATCAIPKLYANPVTINGNEYVDGGVSASVPVQEPWRRNARSIVVIRTEPFSATENTAPLNLNEMKPREADWFRNSFGNVQLKWQDRVSRWREDWSLFFQQQIADSQAIPDHKFRLLNGGRWLFGADNIYRLSHLIGDNFDSGLADMLMVHYQTYSLTRDFLAKPPDDTFIIQITPDAPLRSSSLLSGRDELLFDYDCGVQAGYRFIKQYQLVKQQRMLSRLNQTNDNR</sequence>
<dbReference type="PANTHER" id="PTHR14226">
    <property type="entry name" value="NEUROPATHY TARGET ESTERASE/SWISS CHEESE D.MELANOGASTER"/>
    <property type="match status" value="1"/>
</dbReference>
<evidence type="ECO:0000313" key="7">
    <source>
        <dbReference type="Proteomes" id="UP000237466"/>
    </source>
</evidence>
<dbReference type="InterPro" id="IPR016035">
    <property type="entry name" value="Acyl_Trfase/lysoPLipase"/>
</dbReference>
<dbReference type="PROSITE" id="PS51635">
    <property type="entry name" value="PNPLA"/>
    <property type="match status" value="1"/>
</dbReference>
<dbReference type="Pfam" id="PF19890">
    <property type="entry name" value="DUF6363"/>
    <property type="match status" value="1"/>
</dbReference>
<evidence type="ECO:0000256" key="1">
    <source>
        <dbReference type="ARBA" id="ARBA00022801"/>
    </source>
</evidence>
<feature type="short sequence motif" description="GXSXG" evidence="4">
    <location>
        <begin position="62"/>
        <end position="66"/>
    </location>
</feature>
<keyword evidence="3 4" id="KW-0443">Lipid metabolism</keyword>